<protein>
    <submittedName>
        <fullName evidence="3">AGAP012549-PA-like protein</fullName>
    </submittedName>
</protein>
<organism evidence="3">
    <name type="scientific">Anopheles sinensis</name>
    <name type="common">Mosquito</name>
    <dbReference type="NCBI Taxonomy" id="74873"/>
    <lineage>
        <taxon>Eukaryota</taxon>
        <taxon>Metazoa</taxon>
        <taxon>Ecdysozoa</taxon>
        <taxon>Arthropoda</taxon>
        <taxon>Hexapoda</taxon>
        <taxon>Insecta</taxon>
        <taxon>Pterygota</taxon>
        <taxon>Neoptera</taxon>
        <taxon>Endopterygota</taxon>
        <taxon>Diptera</taxon>
        <taxon>Nematocera</taxon>
        <taxon>Culicoidea</taxon>
        <taxon>Culicidae</taxon>
        <taxon>Anophelinae</taxon>
        <taxon>Anopheles</taxon>
    </lineage>
</organism>
<dbReference type="PANTHER" id="PTHR21879">
    <property type="entry name" value="FI03362P-RELATED-RELATED"/>
    <property type="match status" value="1"/>
</dbReference>
<dbReference type="EMBL" id="ATLV01024676">
    <property type="status" value="NOT_ANNOTATED_CDS"/>
    <property type="molecule type" value="Genomic_DNA"/>
</dbReference>
<keyword evidence="1" id="KW-0472">Membrane</keyword>
<evidence type="ECO:0000313" key="4">
    <source>
        <dbReference type="EnsemblMetazoa" id="ASIC020024-PA"/>
    </source>
</evidence>
<evidence type="ECO:0000256" key="2">
    <source>
        <dbReference type="SAM" id="SignalP"/>
    </source>
</evidence>
<dbReference type="Proteomes" id="UP000030765">
    <property type="component" value="Unassembled WGS sequence"/>
</dbReference>
<reference evidence="4" key="2">
    <citation type="submission" date="2020-05" db="UniProtKB">
        <authorList>
            <consortium name="EnsemblMetazoa"/>
        </authorList>
    </citation>
    <scope>IDENTIFICATION</scope>
</reference>
<keyword evidence="2" id="KW-0732">Signal</keyword>
<dbReference type="PANTHER" id="PTHR21879:SF6">
    <property type="entry name" value="OSIRIS 19, ISOFORM A"/>
    <property type="match status" value="1"/>
</dbReference>
<evidence type="ECO:0000313" key="3">
    <source>
        <dbReference type="EMBL" id="KFB51867.1"/>
    </source>
</evidence>
<dbReference type="EMBL" id="KE525356">
    <property type="protein sequence ID" value="KFB51867.1"/>
    <property type="molecule type" value="Genomic_DNA"/>
</dbReference>
<gene>
    <name evidence="3" type="ORF">ZHAS_00020024</name>
</gene>
<sequence>MEFRCVVIAAVVMMAGLVAANPAASKPAFWKDTPMDGMVREMRSLCETDKDSAACLKLKIMNFLDTVFKKDNFQISDDVEVRGNGALANEARGPSGLVEQVENYLRSHDVTFKLPIADAKVTVSPRNIQNDELSVTFNFPSASTGRGVEARKSKLKKIVIPIMVFILLKAMTLIPMALGVLGLKAWNSLQLSFFSFVVSVGLAIFQLCKKLAADSHHPHIAAHGPWETRRSFANVEQPAFEGQDVAYRAYA</sequence>
<dbReference type="VEuPathDB" id="VectorBase:ASIS004115"/>
<proteinExistence type="predicted"/>
<keyword evidence="1" id="KW-0812">Transmembrane</keyword>
<feature type="transmembrane region" description="Helical" evidence="1">
    <location>
        <begin position="158"/>
        <end position="183"/>
    </location>
</feature>
<feature type="transmembrane region" description="Helical" evidence="1">
    <location>
        <begin position="189"/>
        <end position="208"/>
    </location>
</feature>
<dbReference type="OMA" id="AHGPWEY"/>
<dbReference type="GO" id="GO:0016020">
    <property type="term" value="C:membrane"/>
    <property type="evidence" value="ECO:0007669"/>
    <property type="project" value="TreeGrafter"/>
</dbReference>
<keyword evidence="5" id="KW-1185">Reference proteome</keyword>
<dbReference type="EnsemblMetazoa" id="ASIC020024-RA">
    <property type="protein sequence ID" value="ASIC020024-PA"/>
    <property type="gene ID" value="ASIC020024"/>
</dbReference>
<keyword evidence="1" id="KW-1133">Transmembrane helix</keyword>
<dbReference type="Pfam" id="PF07898">
    <property type="entry name" value="DUF1676"/>
    <property type="match status" value="1"/>
</dbReference>
<accession>A0A084WNS3</accession>
<evidence type="ECO:0000256" key="1">
    <source>
        <dbReference type="SAM" id="Phobius"/>
    </source>
</evidence>
<name>A0A084WNS3_ANOSI</name>
<feature type="signal peptide" evidence="2">
    <location>
        <begin position="1"/>
        <end position="20"/>
    </location>
</feature>
<dbReference type="VEuPathDB" id="VectorBase:ASIC020024"/>
<feature type="chain" id="PRO_5001785035" evidence="2">
    <location>
        <begin position="21"/>
        <end position="251"/>
    </location>
</feature>
<reference evidence="3 5" key="1">
    <citation type="journal article" date="2014" name="BMC Genomics">
        <title>Genome sequence of Anopheles sinensis provides insight into genetics basis of mosquito competence for malaria parasites.</title>
        <authorList>
            <person name="Zhou D."/>
            <person name="Zhang D."/>
            <person name="Ding G."/>
            <person name="Shi L."/>
            <person name="Hou Q."/>
            <person name="Ye Y."/>
            <person name="Xu Y."/>
            <person name="Zhou H."/>
            <person name="Xiong C."/>
            <person name="Li S."/>
            <person name="Yu J."/>
            <person name="Hong S."/>
            <person name="Yu X."/>
            <person name="Zou P."/>
            <person name="Chen C."/>
            <person name="Chang X."/>
            <person name="Wang W."/>
            <person name="Lv Y."/>
            <person name="Sun Y."/>
            <person name="Ma L."/>
            <person name="Shen B."/>
            <person name="Zhu C."/>
        </authorList>
    </citation>
    <scope>NUCLEOTIDE SEQUENCE [LARGE SCALE GENOMIC DNA]</scope>
</reference>
<evidence type="ECO:0000313" key="5">
    <source>
        <dbReference type="Proteomes" id="UP000030765"/>
    </source>
</evidence>
<dbReference type="InterPro" id="IPR012464">
    <property type="entry name" value="DUF1676"/>
</dbReference>
<dbReference type="AlphaFoldDB" id="A0A084WNS3"/>
<dbReference type="OrthoDB" id="6622845at2759"/>
<dbReference type="STRING" id="74873.A0A084WNS3"/>